<accession>Q1DAD9</accession>
<keyword evidence="2" id="KW-1185">Reference proteome</keyword>
<dbReference type="STRING" id="246197.MXAN_2161"/>
<name>Q1DAD9_MYXXD</name>
<dbReference type="Proteomes" id="UP000002402">
    <property type="component" value="Chromosome"/>
</dbReference>
<dbReference type="EMBL" id="CP000113">
    <property type="protein sequence ID" value="ABF88514.1"/>
    <property type="molecule type" value="Genomic_DNA"/>
</dbReference>
<protein>
    <submittedName>
        <fullName evidence="1">Uncharacterized protein</fullName>
    </submittedName>
</protein>
<evidence type="ECO:0000313" key="2">
    <source>
        <dbReference type="Proteomes" id="UP000002402"/>
    </source>
</evidence>
<organism evidence="1 2">
    <name type="scientific">Myxococcus xanthus (strain DK1622)</name>
    <dbReference type="NCBI Taxonomy" id="246197"/>
    <lineage>
        <taxon>Bacteria</taxon>
        <taxon>Pseudomonadati</taxon>
        <taxon>Myxococcota</taxon>
        <taxon>Myxococcia</taxon>
        <taxon>Myxococcales</taxon>
        <taxon>Cystobacterineae</taxon>
        <taxon>Myxococcaceae</taxon>
        <taxon>Myxococcus</taxon>
    </lineage>
</organism>
<dbReference type="KEGG" id="mxa:MXAN_2161"/>
<dbReference type="AlphaFoldDB" id="Q1DAD9"/>
<dbReference type="EnsemblBacteria" id="ABF88514">
    <property type="protein sequence ID" value="ABF88514"/>
    <property type="gene ID" value="MXAN_2161"/>
</dbReference>
<gene>
    <name evidence="1" type="ordered locus">MXAN_2161</name>
</gene>
<evidence type="ECO:0000313" key="1">
    <source>
        <dbReference type="EMBL" id="ABF88514.1"/>
    </source>
</evidence>
<sequence>MQRRLLTATAWRNSRCFDARANGTRVALANVIQPAPWATSVVAHGVRG</sequence>
<reference evidence="1 2" key="1">
    <citation type="journal article" date="2006" name="Proc. Natl. Acad. Sci. U.S.A.">
        <title>Evolution of sensory complexity recorded in a myxobacterial genome.</title>
        <authorList>
            <person name="Goldman B.S."/>
            <person name="Nierman W.C."/>
            <person name="Kaiser D."/>
            <person name="Slater S.C."/>
            <person name="Durkin A.S."/>
            <person name="Eisen J.A."/>
            <person name="Ronning C.M."/>
            <person name="Barbazuk W.B."/>
            <person name="Blanchard M."/>
            <person name="Field C."/>
            <person name="Halling C."/>
            <person name="Hinkle G."/>
            <person name="Iartchuk O."/>
            <person name="Kim H.S."/>
            <person name="Mackenzie C."/>
            <person name="Madupu R."/>
            <person name="Miller N."/>
            <person name="Shvartsbeyn A."/>
            <person name="Sullivan S.A."/>
            <person name="Vaudin M."/>
            <person name="Wiegand R."/>
            <person name="Kaplan H.B."/>
        </authorList>
    </citation>
    <scope>NUCLEOTIDE SEQUENCE [LARGE SCALE GENOMIC DNA]</scope>
    <source>
        <strain evidence="2">DK1622</strain>
    </source>
</reference>
<dbReference type="HOGENOM" id="CLU_3155201_0_0_7"/>
<proteinExistence type="predicted"/>